<proteinExistence type="predicted"/>
<gene>
    <name evidence="1" type="ORF">TO73_2861</name>
</gene>
<sequence length="171" mass="18888">MRGKTTALLGLVGLLLSGCLFFSDEPALKRSDTFPGVGKWSCEDLNGDKSTMQIKRDRSGYRVDGEPAWFKALEKGFYLFQIYTKPTEEIPGKRYAYAWVELEGNRLFFYVASIDGLAAAPSKALRAGVQLEALPGSAPIYAVKGKPDQVLRFLTSFRKSELMAIMACTKG</sequence>
<evidence type="ECO:0000313" key="2">
    <source>
        <dbReference type="Proteomes" id="UP000058660"/>
    </source>
</evidence>
<keyword evidence="1" id="KW-0614">Plasmid</keyword>
<dbReference type="RefSeq" id="WP_003048922.1">
    <property type="nucleotide sequence ID" value="NZ_CP010826.1"/>
</dbReference>
<evidence type="ECO:0008006" key="3">
    <source>
        <dbReference type="Google" id="ProtNLM"/>
    </source>
</evidence>
<dbReference type="EMBL" id="CP010826">
    <property type="protein sequence ID" value="ALJ92382.1"/>
    <property type="molecule type" value="Genomic_DNA"/>
</dbReference>
<protein>
    <recommendedName>
        <fullName evidence="3">Lipoprotein</fullName>
    </recommendedName>
</protein>
<name>A0ABM5VQB9_THEA5</name>
<keyword evidence="2" id="KW-1185">Reference proteome</keyword>
<accession>A0ABM5VQB9</accession>
<organism evidence="1 2">
    <name type="scientific">Thermus aquaticus (strain ATCC BAA-2747 / Y51MC23)</name>
    <dbReference type="NCBI Taxonomy" id="498848"/>
    <lineage>
        <taxon>Bacteria</taxon>
        <taxon>Thermotogati</taxon>
        <taxon>Deinococcota</taxon>
        <taxon>Deinococci</taxon>
        <taxon>Thermales</taxon>
        <taxon>Thermaceae</taxon>
        <taxon>Thermus</taxon>
    </lineage>
</organism>
<evidence type="ECO:0000313" key="1">
    <source>
        <dbReference type="EMBL" id="ALJ92382.1"/>
    </source>
</evidence>
<geneLocation type="plasmid" evidence="1 2">
    <name>pTA78</name>
</geneLocation>
<dbReference type="PROSITE" id="PS51257">
    <property type="entry name" value="PROKAR_LIPOPROTEIN"/>
    <property type="match status" value="1"/>
</dbReference>
<dbReference type="Proteomes" id="UP000058660">
    <property type="component" value="Plasmid pTA78"/>
</dbReference>
<reference evidence="2" key="1">
    <citation type="journal article" date="2015" name="PLoS ONE">
        <title>Complete Genome Sequence of Thermus aquaticus Y51MC23.</title>
        <authorList>
            <person name="Brumm P.J."/>
            <person name="Monsma S."/>
            <person name="Keough B."/>
            <person name="Jasinovica S."/>
            <person name="Ferguson E."/>
            <person name="Schoenfeld T."/>
            <person name="Lodes M."/>
            <person name="Mead D.A."/>
        </authorList>
    </citation>
    <scope>NUCLEOTIDE SEQUENCE [LARGE SCALE GENOMIC DNA]</scope>
    <source>
        <strain evidence="2">BAA-2747 / Y51MC23</strain>
    </source>
</reference>